<evidence type="ECO:0000256" key="1">
    <source>
        <dbReference type="ARBA" id="ARBA00004914"/>
    </source>
</evidence>
<dbReference type="GO" id="GO:0004564">
    <property type="term" value="F:beta-fructofuranosidase activity"/>
    <property type="evidence" value="ECO:0007669"/>
    <property type="project" value="UniProtKB-EC"/>
</dbReference>
<evidence type="ECO:0000313" key="10">
    <source>
        <dbReference type="EMBL" id="TDG69540.1"/>
    </source>
</evidence>
<evidence type="ECO:0000256" key="7">
    <source>
        <dbReference type="ARBA" id="ARBA00033367"/>
    </source>
</evidence>
<evidence type="ECO:0000256" key="3">
    <source>
        <dbReference type="ARBA" id="ARBA00012758"/>
    </source>
</evidence>
<gene>
    <name evidence="10" type="ORF">C5L23_001002</name>
</gene>
<name>A0A4R5NAM1_9LACO</name>
<keyword evidence="11" id="KW-1185">Reference proteome</keyword>
<reference evidence="10 11" key="1">
    <citation type="journal article" date="2019" name="Appl. Microbiol. Biotechnol.">
        <title>Uncovering carbohydrate metabolism through a genotype-phenotype association study of 56 lactic acid bacteria genomes.</title>
        <authorList>
            <person name="Buron-Moles G."/>
            <person name="Chailyan A."/>
            <person name="Dolejs I."/>
            <person name="Forster J."/>
            <person name="Miks M.H."/>
        </authorList>
    </citation>
    <scope>NUCLEOTIDE SEQUENCE [LARGE SCALE GENOMIC DNA]</scope>
    <source>
        <strain evidence="10 11">ATCC 700006</strain>
    </source>
</reference>
<dbReference type="UniPathway" id="UPA00238"/>
<dbReference type="EMBL" id="PUFI01000005">
    <property type="protein sequence ID" value="TDG69540.1"/>
    <property type="molecule type" value="Genomic_DNA"/>
</dbReference>
<dbReference type="InterPro" id="IPR013320">
    <property type="entry name" value="ConA-like_dom_sf"/>
</dbReference>
<comment type="function">
    <text evidence="8">Enables the bacterium to metabolize sucrose as a sole carbon source.</text>
</comment>
<dbReference type="PROSITE" id="PS00609">
    <property type="entry name" value="GLYCOSYL_HYDROL_F32"/>
    <property type="match status" value="1"/>
</dbReference>
<evidence type="ECO:0000259" key="9">
    <source>
        <dbReference type="Pfam" id="PF00251"/>
    </source>
</evidence>
<accession>A0A4R5NAM1</accession>
<dbReference type="PANTHER" id="PTHR43101">
    <property type="entry name" value="BETA-FRUCTOSIDASE"/>
    <property type="match status" value="1"/>
</dbReference>
<protein>
    <recommendedName>
        <fullName evidence="4 8">Sucrose-6-phosphate hydrolase</fullName>
        <ecNumber evidence="3 8">3.2.1.26</ecNumber>
    </recommendedName>
    <alternativeName>
        <fullName evidence="7 8">Invertase</fullName>
    </alternativeName>
</protein>
<evidence type="ECO:0000256" key="5">
    <source>
        <dbReference type="ARBA" id="ARBA00022801"/>
    </source>
</evidence>
<dbReference type="Proteomes" id="UP000295681">
    <property type="component" value="Unassembled WGS sequence"/>
</dbReference>
<dbReference type="PANTHER" id="PTHR43101:SF1">
    <property type="entry name" value="BETA-FRUCTOSIDASE"/>
    <property type="match status" value="1"/>
</dbReference>
<dbReference type="EC" id="3.2.1.26" evidence="3 8"/>
<feature type="domain" description="Glycosyl hydrolase family 32 N-terminal" evidence="9">
    <location>
        <begin position="16"/>
        <end position="331"/>
    </location>
</feature>
<evidence type="ECO:0000256" key="2">
    <source>
        <dbReference type="ARBA" id="ARBA00009902"/>
    </source>
</evidence>
<dbReference type="Pfam" id="PF00251">
    <property type="entry name" value="Glyco_hydro_32N"/>
    <property type="match status" value="1"/>
</dbReference>
<sequence>MTKLVPEDTIEREVYHLYPTHGLLNDPNGLVYFKDQYHVFFQWNNQAVNHKYKEWGHFVSDDLKHWQRLDNALHPSLPEDSAGIYSGSAIVKDDKLYLFYTGNVRDADGHSVASHQMWAVSEDGIHFEKLGELFEHPEGYTRHVRDPRVWQGKNGHYYLIVGAQRQVDLTGDILIYESSDFKTWQLRGSLIEDVLLDVRGYMIECPDLFVVDGHTVLAFSPQGLEPDAIRHRYENIHNTGYVIGRFDENTARFVPETSFTEMDRGFEFYAPQTMHVPHDDGTVRQILWAWAGMMTPEREMMVPTIKDGWLHVLTVPRELHVTDALKLTQEPIDEILRVKPLRDLVDPPVGQYTLNTTDNWQLTLGEDFEIARTDNTIIMRRRQWESNLWETRQITGDVDQVTLIIDHDIVELYTDGYQQVMTARYFK</sequence>
<dbReference type="STRING" id="907931.GCA_000165675_01383"/>
<evidence type="ECO:0000256" key="4">
    <source>
        <dbReference type="ARBA" id="ARBA00019623"/>
    </source>
</evidence>
<dbReference type="AlphaFoldDB" id="A0A4R5NAM1"/>
<proteinExistence type="inferred from homology"/>
<dbReference type="InterPro" id="IPR006232">
    <property type="entry name" value="Suc6P_hydrolase"/>
</dbReference>
<keyword evidence="6 8" id="KW-0326">Glycosidase</keyword>
<comment type="caution">
    <text evidence="10">The sequence shown here is derived from an EMBL/GenBank/DDBJ whole genome shotgun (WGS) entry which is preliminary data.</text>
</comment>
<dbReference type="InterPro" id="IPR051214">
    <property type="entry name" value="GH32_Enzymes"/>
</dbReference>
<dbReference type="Gene3D" id="2.115.10.20">
    <property type="entry name" value="Glycosyl hydrolase domain, family 43"/>
    <property type="match status" value="1"/>
</dbReference>
<dbReference type="SMART" id="SM00640">
    <property type="entry name" value="Glyco_32"/>
    <property type="match status" value="1"/>
</dbReference>
<dbReference type="InterPro" id="IPR001362">
    <property type="entry name" value="Glyco_hydro_32"/>
</dbReference>
<dbReference type="CDD" id="cd18623">
    <property type="entry name" value="GH32_ScrB-like"/>
    <property type="match status" value="1"/>
</dbReference>
<comment type="similarity">
    <text evidence="2 8">Belongs to the glycosyl hydrolase 32 family.</text>
</comment>
<dbReference type="InterPro" id="IPR013148">
    <property type="entry name" value="Glyco_hydro_32_N"/>
</dbReference>
<keyword evidence="5 8" id="KW-0378">Hydrolase</keyword>
<dbReference type="RefSeq" id="WP_133264181.1">
    <property type="nucleotide sequence ID" value="NZ_JAGYGP010000001.1"/>
</dbReference>
<dbReference type="NCBIfam" id="TIGR01322">
    <property type="entry name" value="scrB_fam"/>
    <property type="match status" value="1"/>
</dbReference>
<organism evidence="10 11">
    <name type="scientific">Leuconostoc fallax</name>
    <dbReference type="NCBI Taxonomy" id="1251"/>
    <lineage>
        <taxon>Bacteria</taxon>
        <taxon>Bacillati</taxon>
        <taxon>Bacillota</taxon>
        <taxon>Bacilli</taxon>
        <taxon>Lactobacillales</taxon>
        <taxon>Lactobacillaceae</taxon>
        <taxon>Leuconostoc</taxon>
    </lineage>
</organism>
<evidence type="ECO:0000256" key="6">
    <source>
        <dbReference type="ARBA" id="ARBA00023295"/>
    </source>
</evidence>
<evidence type="ECO:0000313" key="11">
    <source>
        <dbReference type="Proteomes" id="UP000295681"/>
    </source>
</evidence>
<dbReference type="GO" id="GO:0005737">
    <property type="term" value="C:cytoplasm"/>
    <property type="evidence" value="ECO:0007669"/>
    <property type="project" value="UniProtKB-SubCell"/>
</dbReference>
<dbReference type="GO" id="GO:0005985">
    <property type="term" value="P:sucrose metabolic process"/>
    <property type="evidence" value="ECO:0007669"/>
    <property type="project" value="UniProtKB-UniPathway"/>
</dbReference>
<dbReference type="SUPFAM" id="SSF75005">
    <property type="entry name" value="Arabinanase/levansucrase/invertase"/>
    <property type="match status" value="1"/>
</dbReference>
<dbReference type="InterPro" id="IPR023296">
    <property type="entry name" value="Glyco_hydro_beta-prop_sf"/>
</dbReference>
<evidence type="ECO:0000256" key="8">
    <source>
        <dbReference type="RuleBase" id="RU365015"/>
    </source>
</evidence>
<comment type="catalytic activity">
    <reaction evidence="8">
        <text>Hydrolysis of terminal non-reducing beta-D-fructofuranoside residues in beta-D-fructofuranosides.</text>
        <dbReference type="EC" id="3.2.1.26"/>
    </reaction>
</comment>
<dbReference type="InterPro" id="IPR018053">
    <property type="entry name" value="Glyco_hydro_32_AS"/>
</dbReference>
<comment type="subcellular location">
    <subcellularLocation>
        <location evidence="8">Cytoplasm</location>
    </subcellularLocation>
</comment>
<dbReference type="SUPFAM" id="SSF49899">
    <property type="entry name" value="Concanavalin A-like lectins/glucanases"/>
    <property type="match status" value="1"/>
</dbReference>
<keyword evidence="8" id="KW-0119">Carbohydrate metabolism</keyword>
<comment type="pathway">
    <text evidence="1 8">Glycan biosynthesis; sucrose metabolism.</text>
</comment>
<keyword evidence="8" id="KW-0963">Cytoplasm</keyword>